<evidence type="ECO:0000313" key="3">
    <source>
        <dbReference type="Proteomes" id="UP000606974"/>
    </source>
</evidence>
<dbReference type="Proteomes" id="UP000606974">
    <property type="component" value="Unassembled WGS sequence"/>
</dbReference>
<dbReference type="AlphaFoldDB" id="A0A8H7ABF5"/>
<feature type="region of interest" description="Disordered" evidence="1">
    <location>
        <begin position="114"/>
        <end position="138"/>
    </location>
</feature>
<sequence length="138" mass="16649">MLDEMMASQKQLRKLLKEKVRKMENKFDETQRKKEQARRAKKDAEARLTQQETEARRAQKETEVELKRAQGKLEEEKEWQRQREEVWQEETERLLQQAKQLRCKEAKYKAQRDRIARKQSGVSVNIRNNPINNNVVRG</sequence>
<gene>
    <name evidence="2" type="ORF">GJ744_002228</name>
</gene>
<accession>A0A8H7ABF5</accession>
<feature type="compositionally biased region" description="Basic and acidic residues" evidence="1">
    <location>
        <begin position="53"/>
        <end position="63"/>
    </location>
</feature>
<protein>
    <submittedName>
        <fullName evidence="2">Uncharacterized protein</fullName>
    </submittedName>
</protein>
<evidence type="ECO:0000256" key="1">
    <source>
        <dbReference type="SAM" id="MobiDB-lite"/>
    </source>
</evidence>
<evidence type="ECO:0000313" key="2">
    <source>
        <dbReference type="EMBL" id="KAF7504424.1"/>
    </source>
</evidence>
<keyword evidence="3" id="KW-1185">Reference proteome</keyword>
<organism evidence="2 3">
    <name type="scientific">Endocarpon pusillum</name>
    <dbReference type="NCBI Taxonomy" id="364733"/>
    <lineage>
        <taxon>Eukaryota</taxon>
        <taxon>Fungi</taxon>
        <taxon>Dikarya</taxon>
        <taxon>Ascomycota</taxon>
        <taxon>Pezizomycotina</taxon>
        <taxon>Eurotiomycetes</taxon>
        <taxon>Chaetothyriomycetidae</taxon>
        <taxon>Verrucariales</taxon>
        <taxon>Verrucariaceae</taxon>
        <taxon>Endocarpon</taxon>
    </lineage>
</organism>
<dbReference type="EMBL" id="JAACFV010000138">
    <property type="protein sequence ID" value="KAF7504424.1"/>
    <property type="molecule type" value="Genomic_DNA"/>
</dbReference>
<feature type="compositionally biased region" description="Low complexity" evidence="1">
    <location>
        <begin position="124"/>
        <end position="138"/>
    </location>
</feature>
<feature type="compositionally biased region" description="Basic and acidic residues" evidence="1">
    <location>
        <begin position="23"/>
        <end position="46"/>
    </location>
</feature>
<feature type="region of interest" description="Disordered" evidence="1">
    <location>
        <begin position="23"/>
        <end position="63"/>
    </location>
</feature>
<reference evidence="2" key="1">
    <citation type="submission" date="2020-02" db="EMBL/GenBank/DDBJ databases">
        <authorList>
            <person name="Palmer J.M."/>
        </authorList>
    </citation>
    <scope>NUCLEOTIDE SEQUENCE</scope>
    <source>
        <strain evidence="2">EPUS1.4</strain>
        <tissue evidence="2">Thallus</tissue>
    </source>
</reference>
<name>A0A8H7ABF5_9EURO</name>
<proteinExistence type="predicted"/>
<comment type="caution">
    <text evidence="2">The sequence shown here is derived from an EMBL/GenBank/DDBJ whole genome shotgun (WGS) entry which is preliminary data.</text>
</comment>